<dbReference type="InterPro" id="IPR042118">
    <property type="entry name" value="QueA_dom1"/>
</dbReference>
<protein>
    <recommendedName>
        <fullName evidence="6">S-adenosylmethionine:tRNA ribosyltransferase-isomerase</fullName>
    </recommendedName>
</protein>
<dbReference type="InterPro" id="IPR003699">
    <property type="entry name" value="QueA"/>
</dbReference>
<evidence type="ECO:0000256" key="4">
    <source>
        <dbReference type="ARBA" id="ARBA00022785"/>
    </source>
</evidence>
<dbReference type="GO" id="GO:0008616">
    <property type="term" value="P:tRNA queuosine(34) biosynthetic process"/>
    <property type="evidence" value="ECO:0007669"/>
    <property type="project" value="UniProtKB-KW"/>
</dbReference>
<dbReference type="AlphaFoldDB" id="A0A8E5IN68"/>
<dbReference type="GO" id="GO:0051075">
    <property type="term" value="F:S-adenosylmethionine:tRNA ribosyltransferase-isomerase activity"/>
    <property type="evidence" value="ECO:0007669"/>
    <property type="project" value="TreeGrafter"/>
</dbReference>
<evidence type="ECO:0000256" key="1">
    <source>
        <dbReference type="ARBA" id="ARBA00022490"/>
    </source>
</evidence>
<accession>A0A8E5IN68</accession>
<keyword evidence="3" id="KW-0949">S-adenosyl-L-methionine</keyword>
<evidence type="ECO:0000313" key="5">
    <source>
        <dbReference type="EMBL" id="QUS47341.1"/>
    </source>
</evidence>
<sequence length="84" mass="9244">MKRELNAADAERYQTVFARAEGAVAAPTAGLHLTPALMKRLESRGCEIATCTLHVGLGTFQPVTVDDLDDEPCQNHRTCTRCLW</sequence>
<proteinExistence type="predicted"/>
<name>A0A8E5IN68_SALET</name>
<dbReference type="SUPFAM" id="SSF111337">
    <property type="entry name" value="QueA-like"/>
    <property type="match status" value="1"/>
</dbReference>
<dbReference type="Pfam" id="PF02547">
    <property type="entry name" value="Queuosine_synth"/>
    <property type="match status" value="1"/>
</dbReference>
<reference evidence="5" key="1">
    <citation type="submission" date="2019-09" db="EMBL/GenBank/DDBJ databases">
        <title>Characterization of Mobilized Colistin Resistance Gene mcr-9 Carrying Colisitin Resistant Salmonella enterica serotype Senftenberg ST14.</title>
        <authorList>
            <person name="Cha M.-H."/>
            <person name="Woo G.-J."/>
        </authorList>
    </citation>
    <scope>NUCLEOTIDE SEQUENCE</scope>
    <source>
        <strain evidence="5">KUFSE-SAL0043</strain>
    </source>
</reference>
<gene>
    <name evidence="5" type="ORF">F1331_25025</name>
</gene>
<keyword evidence="1" id="KW-0963">Cytoplasm</keyword>
<dbReference type="InterPro" id="IPR036100">
    <property type="entry name" value="QueA_sf"/>
</dbReference>
<dbReference type="RefSeq" id="WP_219827677.1">
    <property type="nucleotide sequence ID" value="NZ_CP043765.1"/>
</dbReference>
<evidence type="ECO:0000256" key="3">
    <source>
        <dbReference type="ARBA" id="ARBA00022691"/>
    </source>
</evidence>
<keyword evidence="4" id="KW-0671">Queuosine biosynthesis</keyword>
<dbReference type="Gene3D" id="3.40.1780.10">
    <property type="entry name" value="QueA-like"/>
    <property type="match status" value="1"/>
</dbReference>
<keyword evidence="2" id="KW-0808">Transferase</keyword>
<dbReference type="EMBL" id="CP043765">
    <property type="protein sequence ID" value="QUS47341.1"/>
    <property type="molecule type" value="Genomic_DNA"/>
</dbReference>
<evidence type="ECO:0008006" key="6">
    <source>
        <dbReference type="Google" id="ProtNLM"/>
    </source>
</evidence>
<dbReference type="PANTHER" id="PTHR30307:SF0">
    <property type="entry name" value="S-ADENOSYLMETHIONINE:TRNA RIBOSYLTRANSFERASE-ISOMERASE"/>
    <property type="match status" value="1"/>
</dbReference>
<organism evidence="5">
    <name type="scientific">Salmonella enterica subsp. enterica serovar Dessau</name>
    <dbReference type="NCBI Taxonomy" id="2564349"/>
    <lineage>
        <taxon>Bacteria</taxon>
        <taxon>Pseudomonadati</taxon>
        <taxon>Pseudomonadota</taxon>
        <taxon>Gammaproteobacteria</taxon>
        <taxon>Enterobacterales</taxon>
        <taxon>Enterobacteriaceae</taxon>
        <taxon>Salmonella</taxon>
    </lineage>
</organism>
<evidence type="ECO:0000256" key="2">
    <source>
        <dbReference type="ARBA" id="ARBA00022679"/>
    </source>
</evidence>
<dbReference type="PANTHER" id="PTHR30307">
    <property type="entry name" value="S-ADENOSYLMETHIONINE:TRNA RIBOSYLTRANSFERASE-ISOMERASE"/>
    <property type="match status" value="1"/>
</dbReference>